<sequence length="205" mass="22975">MDSFSINKPNKLTSRNPRTKILWCSCICLSLLILIVLLILILAFTVFRARHTTTTVNSIRLAGLDVSLDIPRLRVSLNVSLDLNVSLKNPNKASFKYGNSTTMLYYRGGLVGEASIPSGEIFAGETEVMNLTLTILADRLLSDSYIYSDVVNGSLPLTTYTRISGRVTVMRLFKHHLVSYAYCDVSISIRDQKIENSSCRYRNKL</sequence>
<dbReference type="HOGENOM" id="CLU_050605_4_0_1"/>
<proteinExistence type="predicted"/>
<keyword evidence="1" id="KW-0472">Membrane</keyword>
<keyword evidence="4" id="KW-1185">Reference proteome</keyword>
<dbReference type="EMBL" id="KI394293">
    <property type="protein sequence ID" value="ERN04297.1"/>
    <property type="molecule type" value="Genomic_DNA"/>
</dbReference>
<organism evidence="3 4">
    <name type="scientific">Amborella trichopoda</name>
    <dbReference type="NCBI Taxonomy" id="13333"/>
    <lineage>
        <taxon>Eukaryota</taxon>
        <taxon>Viridiplantae</taxon>
        <taxon>Streptophyta</taxon>
        <taxon>Embryophyta</taxon>
        <taxon>Tracheophyta</taxon>
        <taxon>Spermatophyta</taxon>
        <taxon>Magnoliopsida</taxon>
        <taxon>Amborellales</taxon>
        <taxon>Amborellaceae</taxon>
        <taxon>Amborella</taxon>
    </lineage>
</organism>
<dbReference type="Pfam" id="PF03168">
    <property type="entry name" value="LEA_2"/>
    <property type="match status" value="1"/>
</dbReference>
<feature type="transmembrane region" description="Helical" evidence="1">
    <location>
        <begin position="21"/>
        <end position="47"/>
    </location>
</feature>
<accession>W1P372</accession>
<dbReference type="Gene3D" id="2.60.40.1820">
    <property type="match status" value="1"/>
</dbReference>
<dbReference type="SUPFAM" id="SSF117070">
    <property type="entry name" value="LEA14-like"/>
    <property type="match status" value="1"/>
</dbReference>
<reference evidence="4" key="1">
    <citation type="journal article" date="2013" name="Science">
        <title>The Amborella genome and the evolution of flowering plants.</title>
        <authorList>
            <consortium name="Amborella Genome Project"/>
        </authorList>
    </citation>
    <scope>NUCLEOTIDE SEQUENCE [LARGE SCALE GENOMIC DNA]</scope>
</reference>
<dbReference type="PANTHER" id="PTHR31852">
    <property type="entry name" value="LATE EMBRYOGENESIS ABUNDANT (LEA) HYDROXYPROLINE-RICH GLYCOPROTEIN FAMILY"/>
    <property type="match status" value="1"/>
</dbReference>
<evidence type="ECO:0000313" key="4">
    <source>
        <dbReference type="Proteomes" id="UP000017836"/>
    </source>
</evidence>
<dbReference type="AlphaFoldDB" id="W1P372"/>
<evidence type="ECO:0000259" key="2">
    <source>
        <dbReference type="Pfam" id="PF03168"/>
    </source>
</evidence>
<dbReference type="InterPro" id="IPR004864">
    <property type="entry name" value="LEA_2"/>
</dbReference>
<keyword evidence="1" id="KW-1133">Transmembrane helix</keyword>
<dbReference type="eggNOG" id="ENOG502RZ37">
    <property type="taxonomic scope" value="Eukaryota"/>
</dbReference>
<dbReference type="Gramene" id="ERN04297">
    <property type="protein sequence ID" value="ERN04297"/>
    <property type="gene ID" value="AMTR_s00077p00180970"/>
</dbReference>
<dbReference type="InterPro" id="IPR055301">
    <property type="entry name" value="Lea14-like_2"/>
</dbReference>
<dbReference type="KEGG" id="atr:18432456"/>
<name>W1P372_AMBTC</name>
<dbReference type="OMA" id="NCKICIC"/>
<dbReference type="Proteomes" id="UP000017836">
    <property type="component" value="Unassembled WGS sequence"/>
</dbReference>
<gene>
    <name evidence="3" type="ORF">AMTR_s00077p00180970</name>
</gene>
<evidence type="ECO:0000256" key="1">
    <source>
        <dbReference type="SAM" id="Phobius"/>
    </source>
</evidence>
<evidence type="ECO:0000313" key="3">
    <source>
        <dbReference type="EMBL" id="ERN04297.1"/>
    </source>
</evidence>
<protein>
    <recommendedName>
        <fullName evidence="2">Late embryogenesis abundant protein LEA-2 subgroup domain-containing protein</fullName>
    </recommendedName>
</protein>
<dbReference type="OrthoDB" id="1929523at2759"/>
<feature type="domain" description="Late embryogenesis abundant protein LEA-2 subgroup" evidence="2">
    <location>
        <begin position="85"/>
        <end position="175"/>
    </location>
</feature>
<keyword evidence="1" id="KW-0812">Transmembrane</keyword>